<keyword evidence="4" id="KW-0489">Methyltransferase</keyword>
<dbReference type="Pfam" id="PF01035">
    <property type="entry name" value="DNA_binding_1"/>
    <property type="match status" value="1"/>
</dbReference>
<dbReference type="GO" id="GO:0008168">
    <property type="term" value="F:methyltransferase activity"/>
    <property type="evidence" value="ECO:0007669"/>
    <property type="project" value="UniProtKB-KW"/>
</dbReference>
<feature type="domain" description="Methylated-DNA-[protein]-cysteine S-methyltransferase DNA binding" evidence="3">
    <location>
        <begin position="48"/>
        <end position="108"/>
    </location>
</feature>
<dbReference type="GO" id="GO:0006281">
    <property type="term" value="P:DNA repair"/>
    <property type="evidence" value="ECO:0007669"/>
    <property type="project" value="InterPro"/>
</dbReference>
<dbReference type="PANTHER" id="PTHR42942">
    <property type="entry name" value="6-O-METHYLGUANINE DNA METHYLTRANSFERASE"/>
    <property type="match status" value="1"/>
</dbReference>
<dbReference type="SUPFAM" id="SSF46767">
    <property type="entry name" value="Methylated DNA-protein cysteine methyltransferase, C-terminal domain"/>
    <property type="match status" value="1"/>
</dbReference>
<keyword evidence="1" id="KW-0227">DNA damage</keyword>
<keyword evidence="5" id="KW-1185">Reference proteome</keyword>
<dbReference type="InterPro" id="IPR014048">
    <property type="entry name" value="MethylDNA_cys_MeTrfase_DNA-bd"/>
</dbReference>
<name>A0A367YYH9_9ACTN</name>
<accession>A0A367YYH9</accession>
<comment type="caution">
    <text evidence="4">The sequence shown here is derived from an EMBL/GenBank/DDBJ whole genome shotgun (WGS) entry which is preliminary data.</text>
</comment>
<dbReference type="PANTHER" id="PTHR42942:SF1">
    <property type="entry name" value="ALKYLTRANSFERASE-LIKE PROTEIN 1"/>
    <property type="match status" value="1"/>
</dbReference>
<evidence type="ECO:0000256" key="2">
    <source>
        <dbReference type="SAM" id="MobiDB-lite"/>
    </source>
</evidence>
<reference evidence="4 5" key="1">
    <citation type="submission" date="2018-07" db="EMBL/GenBank/DDBJ databases">
        <title>Desertimonas flava gen. nov. sp. nov.</title>
        <authorList>
            <person name="Liu S."/>
        </authorList>
    </citation>
    <scope>NUCLEOTIDE SEQUENCE [LARGE SCALE GENOMIC DNA]</scope>
    <source>
        <strain evidence="4 5">16Sb5-5</strain>
    </source>
</reference>
<dbReference type="CDD" id="cd06445">
    <property type="entry name" value="ATase"/>
    <property type="match status" value="1"/>
</dbReference>
<evidence type="ECO:0000256" key="1">
    <source>
        <dbReference type="ARBA" id="ARBA00022763"/>
    </source>
</evidence>
<evidence type="ECO:0000313" key="5">
    <source>
        <dbReference type="Proteomes" id="UP000252770"/>
    </source>
</evidence>
<proteinExistence type="predicted"/>
<feature type="region of interest" description="Disordered" evidence="2">
    <location>
        <begin position="1"/>
        <end position="44"/>
    </location>
</feature>
<dbReference type="InterPro" id="IPR036388">
    <property type="entry name" value="WH-like_DNA-bd_sf"/>
</dbReference>
<dbReference type="Gene3D" id="1.10.10.10">
    <property type="entry name" value="Winged helix-like DNA-binding domain superfamily/Winged helix DNA-binding domain"/>
    <property type="match status" value="1"/>
</dbReference>
<dbReference type="InterPro" id="IPR036217">
    <property type="entry name" value="MethylDNA_cys_MeTrfase_DNAb"/>
</dbReference>
<dbReference type="Proteomes" id="UP000252770">
    <property type="component" value="Unassembled WGS sequence"/>
</dbReference>
<protein>
    <submittedName>
        <fullName evidence="4">Cysteine methyltransferase</fullName>
    </submittedName>
</protein>
<dbReference type="InterPro" id="IPR052520">
    <property type="entry name" value="ATL_DNA_repair"/>
</dbReference>
<dbReference type="GO" id="GO:0032259">
    <property type="term" value="P:methylation"/>
    <property type="evidence" value="ECO:0007669"/>
    <property type="project" value="UniProtKB-KW"/>
</dbReference>
<keyword evidence="4" id="KW-0808">Transferase</keyword>
<organism evidence="4 5">
    <name type="scientific">Desertihabitans brevis</name>
    <dbReference type="NCBI Taxonomy" id="2268447"/>
    <lineage>
        <taxon>Bacteria</taxon>
        <taxon>Bacillati</taxon>
        <taxon>Actinomycetota</taxon>
        <taxon>Actinomycetes</taxon>
        <taxon>Propionibacteriales</taxon>
        <taxon>Propionibacteriaceae</taxon>
        <taxon>Desertihabitans</taxon>
    </lineage>
</organism>
<sequence length="144" mass="15464">MQPDPTDSPGHPVGGTWRGRWLDGRVPQLSPPPDAGPSGQRGPVDDAFVEAVLAVVERVPPGCLVTYGDVAELVGRGGPRQVAAVMSRAGAPVAWWRVVRADGRLADPVRERAVPELLAEGVLVRDGRVDLARHRWRPDASSWT</sequence>
<evidence type="ECO:0000259" key="3">
    <source>
        <dbReference type="Pfam" id="PF01035"/>
    </source>
</evidence>
<evidence type="ECO:0000313" key="4">
    <source>
        <dbReference type="EMBL" id="RCK70946.1"/>
    </source>
</evidence>
<dbReference type="AlphaFoldDB" id="A0A367YYH9"/>
<gene>
    <name evidence="4" type="ORF">DT076_00170</name>
</gene>
<dbReference type="EMBL" id="QOUI01000001">
    <property type="protein sequence ID" value="RCK70946.1"/>
    <property type="molecule type" value="Genomic_DNA"/>
</dbReference>